<accession>G0RGM1</accession>
<evidence type="ECO:0000313" key="4">
    <source>
        <dbReference type="Proteomes" id="UP000008984"/>
    </source>
</evidence>
<dbReference type="AlphaFoldDB" id="G0RGM1"/>
<dbReference type="EMBL" id="GL985062">
    <property type="protein sequence ID" value="EGR49324.1"/>
    <property type="molecule type" value="Genomic_DNA"/>
</dbReference>
<dbReference type="Pfam" id="PF09362">
    <property type="entry name" value="DUF1996"/>
    <property type="match status" value="1"/>
</dbReference>
<name>G0RGM1_HYPJQ</name>
<dbReference type="PANTHER" id="PTHR43662">
    <property type="match status" value="1"/>
</dbReference>
<feature type="domain" description="DUF1996" evidence="2">
    <location>
        <begin position="34"/>
        <end position="285"/>
    </location>
</feature>
<dbReference type="KEGG" id="tre:TRIREDRAFT_37665"/>
<evidence type="ECO:0000313" key="3">
    <source>
        <dbReference type="EMBL" id="EGR49324.1"/>
    </source>
</evidence>
<evidence type="ECO:0000259" key="2">
    <source>
        <dbReference type="Pfam" id="PF09362"/>
    </source>
</evidence>
<proteinExistence type="predicted"/>
<dbReference type="PANTHER" id="PTHR43662:SF7">
    <property type="entry name" value="DUF1996 DOMAIN-CONTAINING PROTEIN"/>
    <property type="match status" value="1"/>
</dbReference>
<dbReference type="HOGENOM" id="CLU_014722_1_1_1"/>
<dbReference type="RefSeq" id="XP_006964417.1">
    <property type="nucleotide sequence ID" value="XM_006964355.1"/>
</dbReference>
<protein>
    <submittedName>
        <fullName evidence="3">Predicted protein</fullName>
    </submittedName>
</protein>
<reference evidence="3 4" key="1">
    <citation type="journal article" date="2008" name="Nat. Biotechnol.">
        <title>Genome sequencing and analysis of the biomass-degrading fungus Trichoderma reesei (syn. Hypocrea jecorina).</title>
        <authorList>
            <person name="Martinez D."/>
            <person name="Berka R.M."/>
            <person name="Henrissat B."/>
            <person name="Saloheimo M."/>
            <person name="Arvas M."/>
            <person name="Baker S.E."/>
            <person name="Chapman J."/>
            <person name="Chertkov O."/>
            <person name="Coutinho P.M."/>
            <person name="Cullen D."/>
            <person name="Danchin E.G."/>
            <person name="Grigoriev I.V."/>
            <person name="Harris P."/>
            <person name="Jackson M."/>
            <person name="Kubicek C.P."/>
            <person name="Han C.S."/>
            <person name="Ho I."/>
            <person name="Larrondo L.F."/>
            <person name="de Leon A.L."/>
            <person name="Magnuson J.K."/>
            <person name="Merino S."/>
            <person name="Misra M."/>
            <person name="Nelson B."/>
            <person name="Putnam N."/>
            <person name="Robbertse B."/>
            <person name="Salamov A.A."/>
            <person name="Schmoll M."/>
            <person name="Terry A."/>
            <person name="Thayer N."/>
            <person name="Westerholm-Parvinen A."/>
            <person name="Schoch C.L."/>
            <person name="Yao J."/>
            <person name="Barabote R."/>
            <person name="Nelson M.A."/>
            <person name="Detter C."/>
            <person name="Bruce D."/>
            <person name="Kuske C.R."/>
            <person name="Xie G."/>
            <person name="Richardson P."/>
            <person name="Rokhsar D.S."/>
            <person name="Lucas S.M."/>
            <person name="Rubin E.M."/>
            <person name="Dunn-Coleman N."/>
            <person name="Ward M."/>
            <person name="Brettin T.S."/>
        </authorList>
    </citation>
    <scope>NUCLEOTIDE SEQUENCE [LARGE SCALE GENOMIC DNA]</scope>
    <source>
        <strain evidence="3 4">QM6a</strain>
    </source>
</reference>
<sequence>MRKSVIAVTAGLAAVADAFWRMECQGRVGLARMDPVVYPGEDSPHMHAIHGSSGFSETSGTPELLAGNCTSCRVTQDKSAYWHPALYFQDANTKEYELVPQVGGMLAYYLLYGDNIKAFPTNFRMVAGDTNRRTYTAGDPTQPDPAKSLWASLGQTTQEILAQRAIGFNCLNYDKAPEGTLYRHFLPDKGFLDANCKDGIRFEIMFPSCWKGGDALDSPNHQDHVAYPDLVMTGTCPDGYPERLPSMLFEIIWNTNAYAGRAGQFVLSNQDTTGYGLHGDFIMGWEQDFLQQAVNTCTNPSGLIQDCPLFNVVDESVATQCHLEDMPAHLRKEDGNGPFAKLPGGGSAGSSPSSGGHGHGKPSNTATQGAAAPTLPYQPGVTAPSKASPLPGQVFKEDGANGSSGYNADAIEPAVTPAPGVKAADVGAEFVSTQYITVGNVVSEILWKQAVVTVTAEPEPSTTVTVTATGPRPPGLMPMAAASSVAAYPVELPTGNVPA</sequence>
<feature type="region of interest" description="Disordered" evidence="1">
    <location>
        <begin position="329"/>
        <end position="408"/>
    </location>
</feature>
<dbReference type="GeneID" id="18484702"/>
<gene>
    <name evidence="3" type="ORF">TRIREDRAFT_37665</name>
</gene>
<dbReference type="eggNOG" id="ENOG502S6VN">
    <property type="taxonomic scope" value="Eukaryota"/>
</dbReference>
<keyword evidence="4" id="KW-1185">Reference proteome</keyword>
<feature type="non-terminal residue" evidence="3">
    <location>
        <position position="499"/>
    </location>
</feature>
<dbReference type="OrthoDB" id="74764at2759"/>
<dbReference type="STRING" id="431241.G0RGM1"/>
<evidence type="ECO:0000256" key="1">
    <source>
        <dbReference type="SAM" id="MobiDB-lite"/>
    </source>
</evidence>
<dbReference type="VEuPathDB" id="FungiDB:TRIREDRAFT_37665"/>
<dbReference type="InterPro" id="IPR018535">
    <property type="entry name" value="DUF1996"/>
</dbReference>
<dbReference type="Proteomes" id="UP000008984">
    <property type="component" value="Unassembled WGS sequence"/>
</dbReference>
<organism evidence="4">
    <name type="scientific">Hypocrea jecorina (strain QM6a)</name>
    <name type="common">Trichoderma reesei</name>
    <dbReference type="NCBI Taxonomy" id="431241"/>
    <lineage>
        <taxon>Eukaryota</taxon>
        <taxon>Fungi</taxon>
        <taxon>Dikarya</taxon>
        <taxon>Ascomycota</taxon>
        <taxon>Pezizomycotina</taxon>
        <taxon>Sordariomycetes</taxon>
        <taxon>Hypocreomycetidae</taxon>
        <taxon>Hypocreales</taxon>
        <taxon>Hypocreaceae</taxon>
        <taxon>Trichoderma</taxon>
    </lineage>
</organism>